<dbReference type="InterPro" id="IPR008710">
    <property type="entry name" value="Nicastrin"/>
</dbReference>
<dbReference type="PANTHER" id="PTHR21092:SF0">
    <property type="entry name" value="NICASTRIN"/>
    <property type="match status" value="1"/>
</dbReference>
<evidence type="ECO:0000256" key="4">
    <source>
        <dbReference type="ARBA" id="ARBA00022692"/>
    </source>
</evidence>
<name>A0ABD6EJV3_9BILA</name>
<evidence type="ECO:0000256" key="8">
    <source>
        <dbReference type="ARBA" id="ARBA00023136"/>
    </source>
</evidence>
<keyword evidence="4" id="KW-0812">Transmembrane</keyword>
<dbReference type="InterPro" id="IPR041084">
    <property type="entry name" value="Ncstrn_small"/>
</dbReference>
<dbReference type="GO" id="GO:0005886">
    <property type="term" value="C:plasma membrane"/>
    <property type="evidence" value="ECO:0007669"/>
    <property type="project" value="UniProtKB-ARBA"/>
</dbReference>
<feature type="domain" description="Nicastrin small lobe" evidence="11">
    <location>
        <begin position="36"/>
        <end position="209"/>
    </location>
</feature>
<comment type="subcellular location">
    <subcellularLocation>
        <location evidence="1">Membrane</location>
        <topology evidence="1">Single-pass type I membrane protein</topology>
    </subcellularLocation>
</comment>
<evidence type="ECO:0000256" key="6">
    <source>
        <dbReference type="ARBA" id="ARBA00022976"/>
    </source>
</evidence>
<proteinExistence type="inferred from homology"/>
<dbReference type="GO" id="GO:0007219">
    <property type="term" value="P:Notch signaling pathway"/>
    <property type="evidence" value="ECO:0007669"/>
    <property type="project" value="UniProtKB-KW"/>
</dbReference>
<evidence type="ECO:0000256" key="5">
    <source>
        <dbReference type="ARBA" id="ARBA00022729"/>
    </source>
</evidence>
<evidence type="ECO:0000256" key="9">
    <source>
        <dbReference type="ARBA" id="ARBA00023180"/>
    </source>
</evidence>
<keyword evidence="6" id="KW-0914">Notch signaling pathway</keyword>
<dbReference type="AlphaFoldDB" id="A0ABD6EJV3"/>
<keyword evidence="5 10" id="KW-0732">Signal</keyword>
<feature type="signal peptide" evidence="10">
    <location>
        <begin position="1"/>
        <end position="18"/>
    </location>
</feature>
<keyword evidence="13" id="KW-1185">Reference proteome</keyword>
<evidence type="ECO:0000256" key="10">
    <source>
        <dbReference type="SAM" id="SignalP"/>
    </source>
</evidence>
<comment type="similarity">
    <text evidence="2">Belongs to the nicastrin family.</text>
</comment>
<evidence type="ECO:0000313" key="13">
    <source>
        <dbReference type="Proteomes" id="UP001608902"/>
    </source>
</evidence>
<evidence type="ECO:0000256" key="7">
    <source>
        <dbReference type="ARBA" id="ARBA00022989"/>
    </source>
</evidence>
<gene>
    <name evidence="12" type="ORF">AB6A40_005138</name>
</gene>
<evidence type="ECO:0000259" key="11">
    <source>
        <dbReference type="Pfam" id="PF18266"/>
    </source>
</evidence>
<dbReference type="Pfam" id="PF05450">
    <property type="entry name" value="Nicastrin"/>
    <property type="match status" value="1"/>
</dbReference>
<evidence type="ECO:0000256" key="1">
    <source>
        <dbReference type="ARBA" id="ARBA00004479"/>
    </source>
</evidence>
<reference evidence="12 13" key="1">
    <citation type="submission" date="2024-08" db="EMBL/GenBank/DDBJ databases">
        <title>Gnathostoma spinigerum genome.</title>
        <authorList>
            <person name="Gonzalez-Bertolin B."/>
            <person name="Monzon S."/>
            <person name="Zaballos A."/>
            <person name="Jimenez P."/>
            <person name="Dekumyoy P."/>
            <person name="Varona S."/>
            <person name="Cuesta I."/>
            <person name="Sumanam S."/>
            <person name="Adisakwattana P."/>
            <person name="Gasser R.B."/>
            <person name="Hernandez-Gonzalez A."/>
            <person name="Young N.D."/>
            <person name="Perteguer M.J."/>
        </authorList>
    </citation>
    <scope>NUCLEOTIDE SEQUENCE [LARGE SCALE GENOMIC DNA]</scope>
    <source>
        <strain evidence="12">AL3</strain>
        <tissue evidence="12">Liver</tissue>
    </source>
</reference>
<evidence type="ECO:0000256" key="2">
    <source>
        <dbReference type="ARBA" id="ARBA00007717"/>
    </source>
</evidence>
<keyword evidence="7" id="KW-1133">Transmembrane helix</keyword>
<evidence type="ECO:0000313" key="12">
    <source>
        <dbReference type="EMBL" id="MFH4978429.1"/>
    </source>
</evidence>
<keyword evidence="8" id="KW-0472">Membrane</keyword>
<organism evidence="12 13">
    <name type="scientific">Gnathostoma spinigerum</name>
    <dbReference type="NCBI Taxonomy" id="75299"/>
    <lineage>
        <taxon>Eukaryota</taxon>
        <taxon>Metazoa</taxon>
        <taxon>Ecdysozoa</taxon>
        <taxon>Nematoda</taxon>
        <taxon>Chromadorea</taxon>
        <taxon>Rhabditida</taxon>
        <taxon>Spirurina</taxon>
        <taxon>Gnathostomatomorpha</taxon>
        <taxon>Gnathostomatoidea</taxon>
        <taxon>Gnathostomatidae</taxon>
        <taxon>Gnathostoma</taxon>
    </lineage>
</organism>
<dbReference type="EMBL" id="JBGFUD010003193">
    <property type="protein sequence ID" value="MFH4978429.1"/>
    <property type="molecule type" value="Genomic_DNA"/>
</dbReference>
<dbReference type="Pfam" id="PF18266">
    <property type="entry name" value="Ncstrn_small"/>
    <property type="match status" value="1"/>
</dbReference>
<dbReference type="PANTHER" id="PTHR21092">
    <property type="entry name" value="NICASTRIN"/>
    <property type="match status" value="1"/>
</dbReference>
<sequence>MLRVLCLLSVFLVNVATSERLRDQIYLPLSSTDALHCFRLLNASGQYGCQSNPGGNIGALVYVRSADSFDAAVSFFPKEPSIIIAIDVSLLSRRIVGKLTTLDRIQGVLLLDGPSVQYGNNTPLSEDSSCPNQEFDLYHDDMVFPWNRQGSMLEEGSRFIDWKKPVFILKNSTEIEIIKVHCYDAFNHDHSLHSEYPLCSARMMLFMKAAGDSTICLRRQKIFTGLAELSISMCDPLEDQNVFDIIPAPIERGREANPKLFVVATRMDSFSMMDRAVGDVSVLTSLIASIAVAQSIGMHLKDLEKIANKSHQYLMFSYFHGESMGYIGSSRAAYDMGINSFPVLPDKSLPKLQTFSVNNIDFFIEIQQLTAENPETLFAHVDGVSYNESHHELIDTLVEAANSRLRFVGNRTVEIVDSTRQAMIPPSSFQTFLRENRSIAGFVLAPFAKEYFFKRLNSFADERVSLEKSQRAKEEIFYYATAVLGCIVRYFFGDGEENSPPDYQIDTGFVSEVYDCLVMAPDWNSCQLFKELMKYQVKKPENYLKQTYIVGGASFPSVIRVLVEALMVRTLGSKKDIVNVTNRKQCRDMNKSQQVYRYTWQFDPDTNKTVCYRNSLFTPQALSPAFLNEDYDMKSGRYSTWVESVWEQAALELFLTPHPHHDYVVLGCGMSFFVLCAVIMSCIYEGRKEAIEPPPPTSEADVNAAPL</sequence>
<comment type="caution">
    <text evidence="12">The sequence shown here is derived from an EMBL/GenBank/DDBJ whole genome shotgun (WGS) entry which is preliminary data.</text>
</comment>
<evidence type="ECO:0000256" key="3">
    <source>
        <dbReference type="ARBA" id="ARBA00015303"/>
    </source>
</evidence>
<protein>
    <recommendedName>
        <fullName evidence="3">Nicastrin</fullName>
    </recommendedName>
</protein>
<keyword evidence="9" id="KW-0325">Glycoprotein</keyword>
<accession>A0ABD6EJV3</accession>
<dbReference type="Proteomes" id="UP001608902">
    <property type="component" value="Unassembled WGS sequence"/>
</dbReference>
<feature type="chain" id="PRO_5044841846" description="Nicastrin" evidence="10">
    <location>
        <begin position="19"/>
        <end position="707"/>
    </location>
</feature>